<keyword evidence="12" id="KW-1185">Reference proteome</keyword>
<dbReference type="PANTHER" id="PTHR34388:SF1">
    <property type="entry name" value="DNA POLYMERASE III SUBUNIT DELTA"/>
    <property type="match status" value="1"/>
</dbReference>
<dbReference type="GO" id="GO:0006261">
    <property type="term" value="P:DNA-templated DNA replication"/>
    <property type="evidence" value="ECO:0007669"/>
    <property type="project" value="TreeGrafter"/>
</dbReference>
<dbReference type="Gene3D" id="1.20.272.10">
    <property type="match status" value="1"/>
</dbReference>
<protein>
    <recommendedName>
        <fullName evidence="2 9">DNA polymerase III subunit delta</fullName>
        <ecNumber evidence="1 9">2.7.7.7</ecNumber>
    </recommendedName>
</protein>
<dbReference type="EMBL" id="BMFO01000001">
    <property type="protein sequence ID" value="GGF84351.1"/>
    <property type="molecule type" value="Genomic_DNA"/>
</dbReference>
<dbReference type="Proteomes" id="UP000632858">
    <property type="component" value="Unassembled WGS sequence"/>
</dbReference>
<keyword evidence="5" id="KW-0235">DNA replication</keyword>
<keyword evidence="4" id="KW-0548">Nucleotidyltransferase</keyword>
<dbReference type="AlphaFoldDB" id="A0A917CDM1"/>
<dbReference type="RefSeq" id="WP_188447020.1">
    <property type="nucleotide sequence ID" value="NZ_BMFO01000001.1"/>
</dbReference>
<dbReference type="Gene3D" id="1.10.8.60">
    <property type="match status" value="1"/>
</dbReference>
<feature type="domain" description="DNA polymerase III delta N-terminal" evidence="10">
    <location>
        <begin position="21"/>
        <end position="133"/>
    </location>
</feature>
<dbReference type="SUPFAM" id="SSF48019">
    <property type="entry name" value="post-AAA+ oligomerization domain-like"/>
    <property type="match status" value="1"/>
</dbReference>
<dbReference type="InterPro" id="IPR027417">
    <property type="entry name" value="P-loop_NTPase"/>
</dbReference>
<evidence type="ECO:0000256" key="5">
    <source>
        <dbReference type="ARBA" id="ARBA00022705"/>
    </source>
</evidence>
<comment type="caution">
    <text evidence="11">The sequence shown here is derived from an EMBL/GenBank/DDBJ whole genome shotgun (WGS) entry which is preliminary data.</text>
</comment>
<evidence type="ECO:0000256" key="2">
    <source>
        <dbReference type="ARBA" id="ARBA00017703"/>
    </source>
</evidence>
<reference evidence="11" key="2">
    <citation type="submission" date="2020-09" db="EMBL/GenBank/DDBJ databases">
        <authorList>
            <person name="Sun Q."/>
            <person name="Zhou Y."/>
        </authorList>
    </citation>
    <scope>NUCLEOTIDE SEQUENCE</scope>
    <source>
        <strain evidence="11">CGMCC 1.12726</strain>
    </source>
</reference>
<dbReference type="CDD" id="cd18138">
    <property type="entry name" value="HLD_clamp_pol_III_delta"/>
    <property type="match status" value="1"/>
</dbReference>
<proteinExistence type="inferred from homology"/>
<dbReference type="GO" id="GO:0009360">
    <property type="term" value="C:DNA polymerase III complex"/>
    <property type="evidence" value="ECO:0007669"/>
    <property type="project" value="UniProtKB-UniRule"/>
</dbReference>
<dbReference type="InterPro" id="IPR008921">
    <property type="entry name" value="DNA_pol3_clamp-load_cplx_C"/>
</dbReference>
<dbReference type="EC" id="2.7.7.7" evidence="1 9"/>
<keyword evidence="6" id="KW-0239">DNA-directed DNA polymerase</keyword>
<evidence type="ECO:0000313" key="12">
    <source>
        <dbReference type="Proteomes" id="UP000632858"/>
    </source>
</evidence>
<evidence type="ECO:0000256" key="7">
    <source>
        <dbReference type="ARBA" id="ARBA00034754"/>
    </source>
</evidence>
<evidence type="ECO:0000256" key="4">
    <source>
        <dbReference type="ARBA" id="ARBA00022695"/>
    </source>
</evidence>
<dbReference type="InterPro" id="IPR010372">
    <property type="entry name" value="DNA_pol3_delta_N"/>
</dbReference>
<keyword evidence="3" id="KW-0808">Transferase</keyword>
<accession>A0A917CDM1</accession>
<comment type="catalytic activity">
    <reaction evidence="8">
        <text>DNA(n) + a 2'-deoxyribonucleoside 5'-triphosphate = DNA(n+1) + diphosphate</text>
        <dbReference type="Rhea" id="RHEA:22508"/>
        <dbReference type="Rhea" id="RHEA-COMP:17339"/>
        <dbReference type="Rhea" id="RHEA-COMP:17340"/>
        <dbReference type="ChEBI" id="CHEBI:33019"/>
        <dbReference type="ChEBI" id="CHEBI:61560"/>
        <dbReference type="ChEBI" id="CHEBI:173112"/>
        <dbReference type="EC" id="2.7.7.7"/>
    </reaction>
</comment>
<name>A0A917CDM1_9GAMM</name>
<dbReference type="InterPro" id="IPR005790">
    <property type="entry name" value="DNA_polIII_delta"/>
</dbReference>
<dbReference type="GO" id="GO:0003677">
    <property type="term" value="F:DNA binding"/>
    <property type="evidence" value="ECO:0007669"/>
    <property type="project" value="InterPro"/>
</dbReference>
<sequence length="345" mass="37767">MSVSADAFLGGLERAAVKPVYLIAGAEPLLVQECADALRAKLRAAGFSERTVLDSDESGFDWNDLHQQGASMSLFASQRLLELRLPTGKPGKDGAQAILEYCQSPPPDTVLLITSQEWSNKHGGKWSEALEKVGQLVIAWPVKPHEMTAWVGQRLAAKGIQAAPDALQLLVSRVEGNLLAANQEINKLAMQGVQGRIGAEQMQQWVADSSRFDVFKLIDACYDRDFPRAARILRGLKAEGEQVPALVPMVGKELMTLAHYARIQENSRRAQAQMQADRVWQSKQAQMLRCIDGASSRHFEALAGQLGRVDLMSKGRLEGDAWTALERVLAQWADAKAKGRVSVCA</sequence>
<reference evidence="11" key="1">
    <citation type="journal article" date="2014" name="Int. J. Syst. Evol. Microbiol.">
        <title>Complete genome sequence of Corynebacterium casei LMG S-19264T (=DSM 44701T), isolated from a smear-ripened cheese.</title>
        <authorList>
            <consortium name="US DOE Joint Genome Institute (JGI-PGF)"/>
            <person name="Walter F."/>
            <person name="Albersmeier A."/>
            <person name="Kalinowski J."/>
            <person name="Ruckert C."/>
        </authorList>
    </citation>
    <scope>NUCLEOTIDE SEQUENCE</scope>
    <source>
        <strain evidence="11">CGMCC 1.12726</strain>
    </source>
</reference>
<evidence type="ECO:0000256" key="3">
    <source>
        <dbReference type="ARBA" id="ARBA00022679"/>
    </source>
</evidence>
<evidence type="ECO:0000259" key="10">
    <source>
        <dbReference type="Pfam" id="PF06144"/>
    </source>
</evidence>
<comment type="similarity">
    <text evidence="7">Belongs to the DNA polymerase HolA subunit family.</text>
</comment>
<dbReference type="Pfam" id="PF06144">
    <property type="entry name" value="DNA_pol3_delta"/>
    <property type="match status" value="1"/>
</dbReference>
<dbReference type="SUPFAM" id="SSF52540">
    <property type="entry name" value="P-loop containing nucleoside triphosphate hydrolases"/>
    <property type="match status" value="1"/>
</dbReference>
<gene>
    <name evidence="11" type="primary">holA</name>
    <name evidence="11" type="ORF">GCM10010960_03040</name>
</gene>
<dbReference type="NCBIfam" id="TIGR01128">
    <property type="entry name" value="holA"/>
    <property type="match status" value="1"/>
</dbReference>
<dbReference type="Gene3D" id="3.40.50.300">
    <property type="entry name" value="P-loop containing nucleotide triphosphate hydrolases"/>
    <property type="match status" value="1"/>
</dbReference>
<evidence type="ECO:0000313" key="11">
    <source>
        <dbReference type="EMBL" id="GGF84351.1"/>
    </source>
</evidence>
<evidence type="ECO:0000256" key="9">
    <source>
        <dbReference type="NCBIfam" id="TIGR01128"/>
    </source>
</evidence>
<evidence type="ECO:0000256" key="8">
    <source>
        <dbReference type="ARBA" id="ARBA00049244"/>
    </source>
</evidence>
<evidence type="ECO:0000256" key="1">
    <source>
        <dbReference type="ARBA" id="ARBA00012417"/>
    </source>
</evidence>
<organism evidence="11 12">
    <name type="scientific">Arenimonas maotaiensis</name>
    <dbReference type="NCBI Taxonomy" id="1446479"/>
    <lineage>
        <taxon>Bacteria</taxon>
        <taxon>Pseudomonadati</taxon>
        <taxon>Pseudomonadota</taxon>
        <taxon>Gammaproteobacteria</taxon>
        <taxon>Lysobacterales</taxon>
        <taxon>Lysobacteraceae</taxon>
        <taxon>Arenimonas</taxon>
    </lineage>
</organism>
<evidence type="ECO:0000256" key="6">
    <source>
        <dbReference type="ARBA" id="ARBA00022932"/>
    </source>
</evidence>
<dbReference type="GO" id="GO:0003887">
    <property type="term" value="F:DNA-directed DNA polymerase activity"/>
    <property type="evidence" value="ECO:0007669"/>
    <property type="project" value="UniProtKB-UniRule"/>
</dbReference>
<dbReference type="PANTHER" id="PTHR34388">
    <property type="entry name" value="DNA POLYMERASE III SUBUNIT DELTA"/>
    <property type="match status" value="1"/>
</dbReference>